<dbReference type="EMBL" id="JARGYT010000056">
    <property type="protein sequence ID" value="MDZ5762510.1"/>
    <property type="molecule type" value="Genomic_DNA"/>
</dbReference>
<proteinExistence type="predicted"/>
<keyword evidence="3" id="KW-0201">Cytochrome c-type biogenesis</keyword>
<feature type="domain" description="ABC transporter" evidence="7">
    <location>
        <begin position="18"/>
        <end position="155"/>
    </location>
</feature>
<keyword evidence="2" id="KW-0547">Nucleotide-binding</keyword>
<accession>A0ABU5L8S2</accession>
<evidence type="ECO:0000313" key="9">
    <source>
        <dbReference type="Proteomes" id="UP001293791"/>
    </source>
</evidence>
<organism evidence="8 9">
    <name type="scientific">Candidatus Cyrtobacter comes</name>
    <dbReference type="NCBI Taxonomy" id="675776"/>
    <lineage>
        <taxon>Bacteria</taxon>
        <taxon>Pseudomonadati</taxon>
        <taxon>Pseudomonadota</taxon>
        <taxon>Alphaproteobacteria</taxon>
        <taxon>Rickettsiales</taxon>
        <taxon>Candidatus Midichloriaceae</taxon>
        <taxon>Candidatus Cyrtobacter</taxon>
    </lineage>
</organism>
<dbReference type="RefSeq" id="WP_322497972.1">
    <property type="nucleotide sequence ID" value="NZ_JARGYT010000056.1"/>
</dbReference>
<keyword evidence="6" id="KW-0472">Membrane</keyword>
<comment type="caution">
    <text evidence="8">The sequence shown here is derived from an EMBL/GenBank/DDBJ whole genome shotgun (WGS) entry which is preliminary data.</text>
</comment>
<name>A0ABU5L8S2_9RICK</name>
<dbReference type="Proteomes" id="UP001293791">
    <property type="component" value="Unassembled WGS sequence"/>
</dbReference>
<keyword evidence="4 8" id="KW-0067">ATP-binding</keyword>
<evidence type="ECO:0000313" key="8">
    <source>
        <dbReference type="EMBL" id="MDZ5762510.1"/>
    </source>
</evidence>
<evidence type="ECO:0000256" key="3">
    <source>
        <dbReference type="ARBA" id="ARBA00022748"/>
    </source>
</evidence>
<sequence>MLAVDNLNIEVNGNLLIKNLGLSMAKGSCICFYSSTGSGKTTLIDTLLGEKEYAFKNISYNGVSIGDALGVYRALILHMPYHMLLDKELSVFQNLKFFASMYTMESEIEAAVSYLKLEKYLKSKVTTLSYKVQKRLNLSRLLLSPAVLWLLDEPFLELDDESSDMLQTLIKSRCYQNGIVILTAMRPIHLENFELINISLDDFR</sequence>
<dbReference type="SUPFAM" id="SSF52540">
    <property type="entry name" value="P-loop containing nucleoside triphosphate hydrolases"/>
    <property type="match status" value="1"/>
</dbReference>
<evidence type="ECO:0000256" key="1">
    <source>
        <dbReference type="ARBA" id="ARBA00022448"/>
    </source>
</evidence>
<reference evidence="8 9" key="1">
    <citation type="submission" date="2023-02" db="EMBL/GenBank/DDBJ databases">
        <title>Host association and intracellularity evolved multiple times independently in the Rickettsiales.</title>
        <authorList>
            <person name="Castelli M."/>
            <person name="Nardi T."/>
            <person name="Gammuto L."/>
            <person name="Bellinzona G."/>
            <person name="Sabaneyeva E."/>
            <person name="Potekhin A."/>
            <person name="Serra V."/>
            <person name="Petroni G."/>
            <person name="Sassera D."/>
        </authorList>
    </citation>
    <scope>NUCLEOTIDE SEQUENCE [LARGE SCALE GENOMIC DNA]</scope>
    <source>
        <strain evidence="8 9">BOD18</strain>
    </source>
</reference>
<dbReference type="PANTHER" id="PTHR43499">
    <property type="entry name" value="ABC TRANSPORTER I FAMILY MEMBER 1"/>
    <property type="match status" value="1"/>
</dbReference>
<protein>
    <submittedName>
        <fullName evidence="8">Cytochrome c biogenesis ATP-binding export protein CcmA</fullName>
    </submittedName>
</protein>
<evidence type="ECO:0000256" key="6">
    <source>
        <dbReference type="ARBA" id="ARBA00023136"/>
    </source>
</evidence>
<dbReference type="PANTHER" id="PTHR43499:SF1">
    <property type="entry name" value="ABC TRANSPORTER I FAMILY MEMBER 1"/>
    <property type="match status" value="1"/>
</dbReference>
<gene>
    <name evidence="8" type="ORF">Cyrtocomes_00897</name>
</gene>
<evidence type="ECO:0000259" key="7">
    <source>
        <dbReference type="Pfam" id="PF00005"/>
    </source>
</evidence>
<evidence type="ECO:0000256" key="2">
    <source>
        <dbReference type="ARBA" id="ARBA00022741"/>
    </source>
</evidence>
<evidence type="ECO:0000256" key="5">
    <source>
        <dbReference type="ARBA" id="ARBA00022967"/>
    </source>
</evidence>
<evidence type="ECO:0000256" key="4">
    <source>
        <dbReference type="ARBA" id="ARBA00022840"/>
    </source>
</evidence>
<keyword evidence="1" id="KW-0813">Transport</keyword>
<dbReference type="GO" id="GO:0005524">
    <property type="term" value="F:ATP binding"/>
    <property type="evidence" value="ECO:0007669"/>
    <property type="project" value="UniProtKB-KW"/>
</dbReference>
<keyword evidence="9" id="KW-1185">Reference proteome</keyword>
<dbReference type="Gene3D" id="3.40.50.300">
    <property type="entry name" value="P-loop containing nucleotide triphosphate hydrolases"/>
    <property type="match status" value="1"/>
</dbReference>
<dbReference type="InterPro" id="IPR027417">
    <property type="entry name" value="P-loop_NTPase"/>
</dbReference>
<dbReference type="Pfam" id="PF00005">
    <property type="entry name" value="ABC_tran"/>
    <property type="match status" value="1"/>
</dbReference>
<dbReference type="InterPro" id="IPR005895">
    <property type="entry name" value="ABC_transptr_haem_export_CcmA"/>
</dbReference>
<dbReference type="InterPro" id="IPR003439">
    <property type="entry name" value="ABC_transporter-like_ATP-bd"/>
</dbReference>
<keyword evidence="5" id="KW-1278">Translocase</keyword>